<keyword evidence="1" id="KW-0732">Signal</keyword>
<comment type="caution">
    <text evidence="2">The sequence shown here is derived from an EMBL/GenBank/DDBJ whole genome shotgun (WGS) entry which is preliminary data.</text>
</comment>
<gene>
    <name evidence="2" type="ORF">WR25_02445</name>
</gene>
<proteinExistence type="predicted"/>
<feature type="chain" id="PRO_5013330878" description="Pectinesterase" evidence="1">
    <location>
        <begin position="17"/>
        <end position="384"/>
    </location>
</feature>
<dbReference type="OrthoDB" id="5858785at2759"/>
<dbReference type="STRING" id="2018661.A0A2A2KKQ6"/>
<evidence type="ECO:0008006" key="4">
    <source>
        <dbReference type="Google" id="ProtNLM"/>
    </source>
</evidence>
<feature type="signal peptide" evidence="1">
    <location>
        <begin position="1"/>
        <end position="16"/>
    </location>
</feature>
<accession>A0A2A2KKQ6</accession>
<organism evidence="2 3">
    <name type="scientific">Diploscapter pachys</name>
    <dbReference type="NCBI Taxonomy" id="2018661"/>
    <lineage>
        <taxon>Eukaryota</taxon>
        <taxon>Metazoa</taxon>
        <taxon>Ecdysozoa</taxon>
        <taxon>Nematoda</taxon>
        <taxon>Chromadorea</taxon>
        <taxon>Rhabditida</taxon>
        <taxon>Rhabditina</taxon>
        <taxon>Rhabditomorpha</taxon>
        <taxon>Rhabditoidea</taxon>
        <taxon>Rhabditidae</taxon>
        <taxon>Diploscapter</taxon>
    </lineage>
</organism>
<name>A0A2A2KKQ6_9BILA</name>
<evidence type="ECO:0000313" key="2">
    <source>
        <dbReference type="EMBL" id="PAV74460.1"/>
    </source>
</evidence>
<reference evidence="2 3" key="1">
    <citation type="journal article" date="2017" name="Curr. Biol.">
        <title>Genome architecture and evolution of a unichromosomal asexual nematode.</title>
        <authorList>
            <person name="Fradin H."/>
            <person name="Zegar C."/>
            <person name="Gutwein M."/>
            <person name="Lucas J."/>
            <person name="Kovtun M."/>
            <person name="Corcoran D."/>
            <person name="Baugh L.R."/>
            <person name="Kiontke K."/>
            <person name="Gunsalus K."/>
            <person name="Fitch D.H."/>
            <person name="Piano F."/>
        </authorList>
    </citation>
    <scope>NUCLEOTIDE SEQUENCE [LARGE SCALE GENOMIC DNA]</scope>
    <source>
        <strain evidence="2">PF1309</strain>
    </source>
</reference>
<keyword evidence="3" id="KW-1185">Reference proteome</keyword>
<protein>
    <recommendedName>
        <fullName evidence="4">Pectinesterase</fullName>
    </recommendedName>
</protein>
<dbReference type="AlphaFoldDB" id="A0A2A2KKQ6"/>
<dbReference type="Proteomes" id="UP000218231">
    <property type="component" value="Unassembled WGS sequence"/>
</dbReference>
<evidence type="ECO:0000313" key="3">
    <source>
        <dbReference type="Proteomes" id="UP000218231"/>
    </source>
</evidence>
<dbReference type="EMBL" id="LIAE01008330">
    <property type="protein sequence ID" value="PAV74460.1"/>
    <property type="molecule type" value="Genomic_DNA"/>
</dbReference>
<evidence type="ECO:0000256" key="1">
    <source>
        <dbReference type="SAM" id="SignalP"/>
    </source>
</evidence>
<sequence>MLNSCILVILCSLSAATILDSFKDHGIVHEVYGEGRLVEEKEKCTTYKMELFDYINSLHTNEMTEMGKEMLKRRIYSSFEAVCRSFEVPIEQETSVKFGKINRPTLRFMDRFEIEWNAQKFERDLQSLFLENKISNPFLNNIGNDSLLLAGSTSPQDFSQRTTIFPNKCNVDEMIIHAQLCFNISNNPQSGSVYALAHAGEFLADDTVFAYYEIPEFVLITAESVFPINLSQCKVVFGTYIYCFGTPSNDCDLKTLAGCSIYGRKAGDGFMFSRTFGTSGKIFATTNIEVDIFNNGTMTPVPAQIFTTHLHHDGNGVVASVDITPVKQNTSIFPEIEDSTIAVLNGEESTHLYEAQQRGKPYLSHKRYDQTAWEAVRSFFGKYI</sequence>